<gene>
    <name evidence="6" type="ORF">DFP75_102127</name>
</gene>
<evidence type="ECO:0000313" key="7">
    <source>
        <dbReference type="Proteomes" id="UP000247551"/>
    </source>
</evidence>
<keyword evidence="4" id="KW-1133">Transmembrane helix</keyword>
<comment type="caution">
    <text evidence="6">The sequence shown here is derived from an EMBL/GenBank/DDBJ whole genome shotgun (WGS) entry which is preliminary data.</text>
</comment>
<dbReference type="SMART" id="SM00267">
    <property type="entry name" value="GGDEF"/>
    <property type="match status" value="1"/>
</dbReference>
<dbReference type="GO" id="GO:0052621">
    <property type="term" value="F:diguanylate cyclase activity"/>
    <property type="evidence" value="ECO:0007669"/>
    <property type="project" value="UniProtKB-EC"/>
</dbReference>
<dbReference type="GO" id="GO:1902201">
    <property type="term" value="P:negative regulation of bacterial-type flagellum-dependent cell motility"/>
    <property type="evidence" value="ECO:0007669"/>
    <property type="project" value="TreeGrafter"/>
</dbReference>
<feature type="transmembrane region" description="Helical" evidence="4">
    <location>
        <begin position="284"/>
        <end position="304"/>
    </location>
</feature>
<reference evidence="6 7" key="1">
    <citation type="submission" date="2018-06" db="EMBL/GenBank/DDBJ databases">
        <title>Genomic Encyclopedia of Type Strains, Phase III (KMG-III): the genomes of soil and plant-associated and newly described type strains.</title>
        <authorList>
            <person name="Whitman W."/>
        </authorList>
    </citation>
    <scope>NUCLEOTIDE SEQUENCE [LARGE SCALE GENOMIC DNA]</scope>
    <source>
        <strain evidence="6 7">CECT 7730</strain>
    </source>
</reference>
<dbReference type="NCBIfam" id="TIGR00254">
    <property type="entry name" value="GGDEF"/>
    <property type="match status" value="1"/>
</dbReference>
<feature type="transmembrane region" description="Helical" evidence="4">
    <location>
        <begin position="342"/>
        <end position="364"/>
    </location>
</feature>
<dbReference type="CDD" id="cd01949">
    <property type="entry name" value="GGDEF"/>
    <property type="match status" value="1"/>
</dbReference>
<dbReference type="PANTHER" id="PTHR45138:SF9">
    <property type="entry name" value="DIGUANYLATE CYCLASE DGCM-RELATED"/>
    <property type="match status" value="1"/>
</dbReference>
<dbReference type="RefSeq" id="WP_110573092.1">
    <property type="nucleotide sequence ID" value="NZ_QKLW01000002.1"/>
</dbReference>
<feature type="transmembrane region" description="Helical" evidence="4">
    <location>
        <begin position="316"/>
        <end position="336"/>
    </location>
</feature>
<feature type="domain" description="GGDEF" evidence="5">
    <location>
        <begin position="578"/>
        <end position="712"/>
    </location>
</feature>
<dbReference type="InterPro" id="IPR043128">
    <property type="entry name" value="Rev_trsase/Diguanyl_cyclase"/>
</dbReference>
<keyword evidence="7" id="KW-1185">Reference proteome</keyword>
<feature type="transmembrane region" description="Helical" evidence="4">
    <location>
        <begin position="219"/>
        <end position="243"/>
    </location>
</feature>
<proteinExistence type="predicted"/>
<dbReference type="PROSITE" id="PS50887">
    <property type="entry name" value="GGDEF"/>
    <property type="match status" value="1"/>
</dbReference>
<comment type="catalytic activity">
    <reaction evidence="3">
        <text>2 GTP = 3',3'-c-di-GMP + 2 diphosphate</text>
        <dbReference type="Rhea" id="RHEA:24898"/>
        <dbReference type="ChEBI" id="CHEBI:33019"/>
        <dbReference type="ChEBI" id="CHEBI:37565"/>
        <dbReference type="ChEBI" id="CHEBI:58805"/>
        <dbReference type="EC" id="2.7.7.65"/>
    </reaction>
</comment>
<feature type="transmembrane region" description="Helical" evidence="4">
    <location>
        <begin position="189"/>
        <end position="207"/>
    </location>
</feature>
<comment type="cofactor">
    <cofactor evidence="1">
        <name>Mg(2+)</name>
        <dbReference type="ChEBI" id="CHEBI:18420"/>
    </cofactor>
</comment>
<dbReference type="Gene3D" id="3.30.70.270">
    <property type="match status" value="1"/>
</dbReference>
<sequence>MSTSLAKDTSLDTGWEYSLGDSPFDSNGVPVWTQQDSSAQWRPIDFPADPPSLGAFENVWFRITLPDVSLRDPVFFASSIDLLAEAYLDGERIYKHGQFNQDGSGEFAGWPWHMIVLPEDFAGKTLYFRVFSDYHNIGFWGEVKLSERIDILSQVVSESSQGILVAGITLFIALMAAVFAIFRGQRRQFLSVCFFSLAAAGLVLGDIPVMKLVWDKPLLWNYVGAYAYFLLPIPMFMLLAEWLSKAHLEVRHFQWLWKFHLMFLVAAGMGSLFGVVSISQLYPIFDGIFIVTLLLLIASVLFVFNRVRLEQKILILAYFGFCAVMMLDMFVAHGWVSWSSVPVSSGALLFAVAIIGLSFNHYLFTQRRLAKLNISLESEVNERTEQLTVMAEKEKLRSESLLFQQQKLEIAGDIVLALETCHTLEQGLDKIGNSIAELCLPYSGVFSVVNSDNWQDIQCWGRNVEMPTSPSVAVIEQAIFDQKQGLFPFKIVNKQGVVSYVALLQVKVTEESRCYPADQFMPLLERAVDKINMTLANLALREELQRFSYEDVLTKLKNRRFFTEVLEYEIASSERNQEPLSLLICDIDHFKKFNDTYGHPAGDEALKTMAALLNRFFRQADIVCRLGGEEFVILMPRAKGGDCLQRAEQLRLAVENTKIEYEGAFLESLTISIGIASWPELSVDPQRLFQEADLALYEAKNSGRNCIRMARLN</sequence>
<dbReference type="Proteomes" id="UP000247551">
    <property type="component" value="Unassembled WGS sequence"/>
</dbReference>
<evidence type="ECO:0000256" key="1">
    <source>
        <dbReference type="ARBA" id="ARBA00001946"/>
    </source>
</evidence>
<dbReference type="AlphaFoldDB" id="A0A318V5T2"/>
<keyword evidence="4" id="KW-0472">Membrane</keyword>
<evidence type="ECO:0000256" key="4">
    <source>
        <dbReference type="SAM" id="Phobius"/>
    </source>
</evidence>
<dbReference type="InterPro" id="IPR029787">
    <property type="entry name" value="Nucleotide_cyclase"/>
</dbReference>
<keyword evidence="4" id="KW-0812">Transmembrane</keyword>
<evidence type="ECO:0000259" key="5">
    <source>
        <dbReference type="PROSITE" id="PS50887"/>
    </source>
</evidence>
<evidence type="ECO:0000256" key="2">
    <source>
        <dbReference type="ARBA" id="ARBA00012528"/>
    </source>
</evidence>
<dbReference type="SUPFAM" id="SSF55073">
    <property type="entry name" value="Nucleotide cyclase"/>
    <property type="match status" value="1"/>
</dbReference>
<dbReference type="InterPro" id="IPR000160">
    <property type="entry name" value="GGDEF_dom"/>
</dbReference>
<dbReference type="Pfam" id="PF00990">
    <property type="entry name" value="GGDEF"/>
    <property type="match status" value="1"/>
</dbReference>
<dbReference type="FunFam" id="3.30.70.270:FF:000001">
    <property type="entry name" value="Diguanylate cyclase domain protein"/>
    <property type="match status" value="1"/>
</dbReference>
<organism evidence="6 7">
    <name type="scientific">Marinomonas alcarazii</name>
    <dbReference type="NCBI Taxonomy" id="491949"/>
    <lineage>
        <taxon>Bacteria</taxon>
        <taxon>Pseudomonadati</taxon>
        <taxon>Pseudomonadota</taxon>
        <taxon>Gammaproteobacteria</taxon>
        <taxon>Oceanospirillales</taxon>
        <taxon>Oceanospirillaceae</taxon>
        <taxon>Marinomonas</taxon>
    </lineage>
</organism>
<name>A0A318V5T2_9GAMM</name>
<protein>
    <recommendedName>
        <fullName evidence="2">diguanylate cyclase</fullName>
        <ecNumber evidence="2">2.7.7.65</ecNumber>
    </recommendedName>
</protein>
<dbReference type="EC" id="2.7.7.65" evidence="2"/>
<dbReference type="InterPro" id="IPR050469">
    <property type="entry name" value="Diguanylate_Cyclase"/>
</dbReference>
<dbReference type="GO" id="GO:0043709">
    <property type="term" value="P:cell adhesion involved in single-species biofilm formation"/>
    <property type="evidence" value="ECO:0007669"/>
    <property type="project" value="TreeGrafter"/>
</dbReference>
<feature type="transmembrane region" description="Helical" evidence="4">
    <location>
        <begin position="162"/>
        <end position="182"/>
    </location>
</feature>
<accession>A0A318V5T2</accession>
<feature type="transmembrane region" description="Helical" evidence="4">
    <location>
        <begin position="255"/>
        <end position="278"/>
    </location>
</feature>
<evidence type="ECO:0000313" key="6">
    <source>
        <dbReference type="EMBL" id="PYF83037.1"/>
    </source>
</evidence>
<dbReference type="EMBL" id="QKLW01000002">
    <property type="protein sequence ID" value="PYF83037.1"/>
    <property type="molecule type" value="Genomic_DNA"/>
</dbReference>
<dbReference type="GO" id="GO:0005886">
    <property type="term" value="C:plasma membrane"/>
    <property type="evidence" value="ECO:0007669"/>
    <property type="project" value="TreeGrafter"/>
</dbReference>
<evidence type="ECO:0000256" key="3">
    <source>
        <dbReference type="ARBA" id="ARBA00034247"/>
    </source>
</evidence>
<dbReference type="PANTHER" id="PTHR45138">
    <property type="entry name" value="REGULATORY COMPONENTS OF SENSORY TRANSDUCTION SYSTEM"/>
    <property type="match status" value="1"/>
</dbReference>